<accession>A0AAX3LQB9</accession>
<dbReference type="InterPro" id="IPR007410">
    <property type="entry name" value="LpqE-like"/>
</dbReference>
<gene>
    <name evidence="2" type="ORF">PL336_03145</name>
</gene>
<keyword evidence="1" id="KW-0732">Signal</keyword>
<organism evidence="2 3">
    <name type="scientific">Sulfitobacter faviae</name>
    <dbReference type="NCBI Taxonomy" id="1775881"/>
    <lineage>
        <taxon>Bacteria</taxon>
        <taxon>Pseudomonadati</taxon>
        <taxon>Pseudomonadota</taxon>
        <taxon>Alphaproteobacteria</taxon>
        <taxon>Rhodobacterales</taxon>
        <taxon>Roseobacteraceae</taxon>
        <taxon>Sulfitobacter</taxon>
    </lineage>
</organism>
<dbReference type="InterPro" id="IPR036182">
    <property type="entry name" value="PCuAC_sf"/>
</dbReference>
<sequence>MKSFYTAALAALLALPAAAHEYTAGALTVDHPMAYETPKTARVGGGYLTITNGGDTADRLVSISAEGFDEVSLHETTTDDMGVARMSHVDGIDLPAGETVTLKPGGLHVMFMGLDGDPFEEGEKIPATLTFEKAGTLDVTFNVESRRGHDAGGMDHSSHEHKH</sequence>
<evidence type="ECO:0000313" key="2">
    <source>
        <dbReference type="EMBL" id="WCE70853.1"/>
    </source>
</evidence>
<dbReference type="InterPro" id="IPR058248">
    <property type="entry name" value="Lxx211020-like"/>
</dbReference>
<name>A0AAX3LQB9_9RHOB</name>
<dbReference type="RefSeq" id="WP_271689063.1">
    <property type="nucleotide sequence ID" value="NZ_CP116423.1"/>
</dbReference>
<evidence type="ECO:0000313" key="3">
    <source>
        <dbReference type="Proteomes" id="UP001210770"/>
    </source>
</evidence>
<feature type="signal peptide" evidence="1">
    <location>
        <begin position="1"/>
        <end position="19"/>
    </location>
</feature>
<dbReference type="AlphaFoldDB" id="A0AAX3LQB9"/>
<dbReference type="PANTHER" id="PTHR36302">
    <property type="entry name" value="BLR7088 PROTEIN"/>
    <property type="match status" value="1"/>
</dbReference>
<dbReference type="Pfam" id="PF04314">
    <property type="entry name" value="PCuAC"/>
    <property type="match status" value="1"/>
</dbReference>
<dbReference type="EMBL" id="CP116423">
    <property type="protein sequence ID" value="WCE70853.1"/>
    <property type="molecule type" value="Genomic_DNA"/>
</dbReference>
<dbReference type="PANTHER" id="PTHR36302:SF1">
    <property type="entry name" value="COPPER CHAPERONE PCU(A)C"/>
    <property type="match status" value="1"/>
</dbReference>
<evidence type="ECO:0000256" key="1">
    <source>
        <dbReference type="SAM" id="SignalP"/>
    </source>
</evidence>
<dbReference type="Proteomes" id="UP001210770">
    <property type="component" value="Chromosome"/>
</dbReference>
<feature type="chain" id="PRO_5043388071" evidence="1">
    <location>
        <begin position="20"/>
        <end position="163"/>
    </location>
</feature>
<reference evidence="2" key="1">
    <citation type="submission" date="2023-01" db="EMBL/GenBank/DDBJ databases">
        <title>Comparative genomic analysis of cold water coral derived Sulfitobacter faviae: insights into their metabolism and habitat adaptation.</title>
        <authorList>
            <person name="Guo Y."/>
            <person name="Lin S."/>
            <person name="Huang Z."/>
            <person name="Tang K."/>
            <person name="Wang X."/>
        </authorList>
    </citation>
    <scope>NUCLEOTIDE SEQUENCE</scope>
    <source>
        <strain evidence="2">SCSIO W_1865</strain>
    </source>
</reference>
<dbReference type="Gene3D" id="2.60.40.1890">
    <property type="entry name" value="PCu(A)C copper chaperone"/>
    <property type="match status" value="1"/>
</dbReference>
<dbReference type="SUPFAM" id="SSF110087">
    <property type="entry name" value="DR1885-like metal-binding protein"/>
    <property type="match status" value="1"/>
</dbReference>
<proteinExistence type="predicted"/>
<protein>
    <submittedName>
        <fullName evidence="2">Copper chaperone PCu(A)C</fullName>
    </submittedName>
</protein>